<evidence type="ECO:0000313" key="5">
    <source>
        <dbReference type="EMBL" id="RPB29766.1"/>
    </source>
</evidence>
<dbReference type="PANTHER" id="PTHR28042">
    <property type="entry name" value="E3 UBIQUITIN-PROTEIN LIGASE COMPLEX SLX5-SLX8 SUBUNIT SLX5"/>
    <property type="match status" value="1"/>
</dbReference>
<dbReference type="Proteomes" id="UP000267821">
    <property type="component" value="Unassembled WGS sequence"/>
</dbReference>
<evidence type="ECO:0000256" key="4">
    <source>
        <dbReference type="SAM" id="MobiDB-lite"/>
    </source>
</evidence>
<keyword evidence="3" id="KW-0862">Zinc</keyword>
<dbReference type="AlphaFoldDB" id="A0A3N4M3M7"/>
<dbReference type="InterPro" id="IPR038886">
    <property type="entry name" value="E3_SLX5/Rfp1"/>
</dbReference>
<evidence type="ECO:0000313" key="6">
    <source>
        <dbReference type="Proteomes" id="UP000267821"/>
    </source>
</evidence>
<proteinExistence type="predicted"/>
<evidence type="ECO:0000256" key="2">
    <source>
        <dbReference type="ARBA" id="ARBA00022771"/>
    </source>
</evidence>
<name>A0A3N4M3M7_9PEZI</name>
<accession>A0A3N4M3M7</accession>
<evidence type="ECO:0000256" key="3">
    <source>
        <dbReference type="ARBA" id="ARBA00022833"/>
    </source>
</evidence>
<gene>
    <name evidence="5" type="ORF">L211DRAFT_40568</name>
</gene>
<keyword evidence="2" id="KW-0863">Zinc-finger</keyword>
<dbReference type="GO" id="GO:0008270">
    <property type="term" value="F:zinc ion binding"/>
    <property type="evidence" value="ECO:0007669"/>
    <property type="project" value="UniProtKB-KW"/>
</dbReference>
<dbReference type="GO" id="GO:0033768">
    <property type="term" value="C:SUMO-targeted ubiquitin ligase complex"/>
    <property type="evidence" value="ECO:0007669"/>
    <property type="project" value="TreeGrafter"/>
</dbReference>
<evidence type="ECO:0000256" key="1">
    <source>
        <dbReference type="ARBA" id="ARBA00022723"/>
    </source>
</evidence>
<dbReference type="InterPro" id="IPR017907">
    <property type="entry name" value="Znf_RING_CS"/>
</dbReference>
<sequence>MEGSPRHRENSAGIGPARRTPKRPRTEISRDGSPAAGPSRAAGPGPAAPANASTNTVSVSGSVFLPTRDSQNRRTVIDLTEDTPPRRQQEIIDVDALPDRPSSYFDRNIAADDYQLLMSRRRFPRPGAVAPPPARPVEPNLNQPYNNLPFASPRYHQEIANPILGHGARSVHELGGHRNLNGGGEGNIRQNLLNHILGGLMGSPVRRGFDFAIQARGVVQMNDFNPPGQLDYRLGVNGIMGETPPVEDALARRREAEYKAPSAAREGFTRSPITDDVLVCPTCEHELGAPSEDGESQATVWLGKCGHVYCGKCAATFKAIPARAKKIKGPHNGHCDVEGCKGNLRGKGLWEIFL</sequence>
<dbReference type="InParanoid" id="A0A3N4M3M7"/>
<dbReference type="OrthoDB" id="2398441at2759"/>
<keyword evidence="6" id="KW-1185">Reference proteome</keyword>
<dbReference type="EMBL" id="ML121527">
    <property type="protein sequence ID" value="RPB29766.1"/>
    <property type="molecule type" value="Genomic_DNA"/>
</dbReference>
<evidence type="ECO:0008006" key="7">
    <source>
        <dbReference type="Google" id="ProtNLM"/>
    </source>
</evidence>
<dbReference type="PANTHER" id="PTHR28042:SF1">
    <property type="entry name" value="E3 UBIQUITIN-PROTEIN LIGASE COMPLEX SLX5-SLX8 SUBUNIT SLX5"/>
    <property type="match status" value="1"/>
</dbReference>
<protein>
    <recommendedName>
        <fullName evidence="7">RING-type domain-containing protein</fullName>
    </recommendedName>
</protein>
<feature type="compositionally biased region" description="Basic and acidic residues" evidence="4">
    <location>
        <begin position="1"/>
        <end position="10"/>
    </location>
</feature>
<feature type="region of interest" description="Disordered" evidence="4">
    <location>
        <begin position="1"/>
        <end position="85"/>
    </location>
</feature>
<feature type="compositionally biased region" description="Low complexity" evidence="4">
    <location>
        <begin position="32"/>
        <end position="53"/>
    </location>
</feature>
<dbReference type="GO" id="GO:0004842">
    <property type="term" value="F:ubiquitin-protein transferase activity"/>
    <property type="evidence" value="ECO:0007669"/>
    <property type="project" value="TreeGrafter"/>
</dbReference>
<keyword evidence="1" id="KW-0479">Metal-binding</keyword>
<dbReference type="PROSITE" id="PS00518">
    <property type="entry name" value="ZF_RING_1"/>
    <property type="match status" value="1"/>
</dbReference>
<organism evidence="5 6">
    <name type="scientific">Terfezia boudieri ATCC MYA-4762</name>
    <dbReference type="NCBI Taxonomy" id="1051890"/>
    <lineage>
        <taxon>Eukaryota</taxon>
        <taxon>Fungi</taxon>
        <taxon>Dikarya</taxon>
        <taxon>Ascomycota</taxon>
        <taxon>Pezizomycotina</taxon>
        <taxon>Pezizomycetes</taxon>
        <taxon>Pezizales</taxon>
        <taxon>Pezizaceae</taxon>
        <taxon>Terfezia</taxon>
    </lineage>
</organism>
<dbReference type="STRING" id="1051890.A0A3N4M3M7"/>
<reference evidence="5 6" key="1">
    <citation type="journal article" date="2018" name="Nat. Ecol. Evol.">
        <title>Pezizomycetes genomes reveal the molecular basis of ectomycorrhizal truffle lifestyle.</title>
        <authorList>
            <person name="Murat C."/>
            <person name="Payen T."/>
            <person name="Noel B."/>
            <person name="Kuo A."/>
            <person name="Morin E."/>
            <person name="Chen J."/>
            <person name="Kohler A."/>
            <person name="Krizsan K."/>
            <person name="Balestrini R."/>
            <person name="Da Silva C."/>
            <person name="Montanini B."/>
            <person name="Hainaut M."/>
            <person name="Levati E."/>
            <person name="Barry K.W."/>
            <person name="Belfiori B."/>
            <person name="Cichocki N."/>
            <person name="Clum A."/>
            <person name="Dockter R.B."/>
            <person name="Fauchery L."/>
            <person name="Guy J."/>
            <person name="Iotti M."/>
            <person name="Le Tacon F."/>
            <person name="Lindquist E.A."/>
            <person name="Lipzen A."/>
            <person name="Malagnac F."/>
            <person name="Mello A."/>
            <person name="Molinier V."/>
            <person name="Miyauchi S."/>
            <person name="Poulain J."/>
            <person name="Riccioni C."/>
            <person name="Rubini A."/>
            <person name="Sitrit Y."/>
            <person name="Splivallo R."/>
            <person name="Traeger S."/>
            <person name="Wang M."/>
            <person name="Zifcakova L."/>
            <person name="Wipf D."/>
            <person name="Zambonelli A."/>
            <person name="Paolocci F."/>
            <person name="Nowrousian M."/>
            <person name="Ottonello S."/>
            <person name="Baldrian P."/>
            <person name="Spatafora J.W."/>
            <person name="Henrissat B."/>
            <person name="Nagy L.G."/>
            <person name="Aury J.M."/>
            <person name="Wincker P."/>
            <person name="Grigoriev I.V."/>
            <person name="Bonfante P."/>
            <person name="Martin F.M."/>
        </authorList>
    </citation>
    <scope>NUCLEOTIDE SEQUENCE [LARGE SCALE GENOMIC DNA]</scope>
    <source>
        <strain evidence="5 6">ATCC MYA-4762</strain>
    </source>
</reference>